<organism evidence="4 5">
    <name type="scientific">Lithohypha guttulata</name>
    <dbReference type="NCBI Taxonomy" id="1690604"/>
    <lineage>
        <taxon>Eukaryota</taxon>
        <taxon>Fungi</taxon>
        <taxon>Dikarya</taxon>
        <taxon>Ascomycota</taxon>
        <taxon>Pezizomycotina</taxon>
        <taxon>Eurotiomycetes</taxon>
        <taxon>Chaetothyriomycetidae</taxon>
        <taxon>Chaetothyriales</taxon>
        <taxon>Trichomeriaceae</taxon>
        <taxon>Lithohypha</taxon>
    </lineage>
</organism>
<feature type="region of interest" description="Disordered" evidence="1">
    <location>
        <begin position="64"/>
        <end position="229"/>
    </location>
</feature>
<evidence type="ECO:0000256" key="2">
    <source>
        <dbReference type="SAM" id="Phobius"/>
    </source>
</evidence>
<protein>
    <recommendedName>
        <fullName evidence="3">HTH APSES-type domain-containing protein</fullName>
    </recommendedName>
</protein>
<keyword evidence="2" id="KW-1133">Transmembrane helix</keyword>
<dbReference type="GO" id="GO:1990862">
    <property type="term" value="C:nuclear membrane complex Bqt3-Bqt4"/>
    <property type="evidence" value="ECO:0007669"/>
    <property type="project" value="InterPro"/>
</dbReference>
<evidence type="ECO:0000313" key="5">
    <source>
        <dbReference type="Proteomes" id="UP001309876"/>
    </source>
</evidence>
<comment type="caution">
    <text evidence="4">The sequence shown here is derived from an EMBL/GenBank/DDBJ whole genome shotgun (WGS) entry which is preliminary data.</text>
</comment>
<evidence type="ECO:0000256" key="1">
    <source>
        <dbReference type="SAM" id="MobiDB-lite"/>
    </source>
</evidence>
<dbReference type="InterPro" id="IPR036887">
    <property type="entry name" value="HTH_APSES_sf"/>
</dbReference>
<dbReference type="PANTHER" id="PTHR38044">
    <property type="entry name" value="BOUQUET FORMATION PROTEIN 4"/>
    <property type="match status" value="1"/>
</dbReference>
<dbReference type="PROSITE" id="PS51299">
    <property type="entry name" value="HTH_APSES"/>
    <property type="match status" value="1"/>
</dbReference>
<keyword evidence="2" id="KW-0472">Membrane</keyword>
<dbReference type="Proteomes" id="UP001309876">
    <property type="component" value="Unassembled WGS sequence"/>
</dbReference>
<gene>
    <name evidence="4" type="ORF">LTR05_005947</name>
</gene>
<evidence type="ECO:0000313" key="4">
    <source>
        <dbReference type="EMBL" id="KAK5083445.1"/>
    </source>
</evidence>
<dbReference type="GO" id="GO:0070197">
    <property type="term" value="P:meiotic attachment of telomere to nuclear envelope"/>
    <property type="evidence" value="ECO:0007669"/>
    <property type="project" value="InterPro"/>
</dbReference>
<dbReference type="PANTHER" id="PTHR38044:SF1">
    <property type="entry name" value="BOUQUET FORMATION PROTEIN 4"/>
    <property type="match status" value="1"/>
</dbReference>
<reference evidence="4 5" key="1">
    <citation type="submission" date="2023-08" db="EMBL/GenBank/DDBJ databases">
        <title>Black Yeasts Isolated from many extreme environments.</title>
        <authorList>
            <person name="Coleine C."/>
            <person name="Stajich J.E."/>
            <person name="Selbmann L."/>
        </authorList>
    </citation>
    <scope>NUCLEOTIDE SEQUENCE [LARGE SCALE GENOMIC DNA]</scope>
    <source>
        <strain evidence="4 5">CCFEE 5910</strain>
    </source>
</reference>
<dbReference type="GO" id="GO:0003677">
    <property type="term" value="F:DNA binding"/>
    <property type="evidence" value="ECO:0007669"/>
    <property type="project" value="InterPro"/>
</dbReference>
<evidence type="ECO:0000259" key="3">
    <source>
        <dbReference type="PROSITE" id="PS51299"/>
    </source>
</evidence>
<feature type="compositionally biased region" description="Low complexity" evidence="1">
    <location>
        <begin position="136"/>
        <end position="158"/>
    </location>
</feature>
<proteinExistence type="predicted"/>
<dbReference type="InterPro" id="IPR037548">
    <property type="entry name" value="Bqt4"/>
</dbReference>
<feature type="region of interest" description="Disordered" evidence="1">
    <location>
        <begin position="243"/>
        <end position="277"/>
    </location>
</feature>
<feature type="compositionally biased region" description="Polar residues" evidence="1">
    <location>
        <begin position="65"/>
        <end position="74"/>
    </location>
</feature>
<keyword evidence="2" id="KW-0812">Transmembrane</keyword>
<accession>A0AAN7SX37</accession>
<feature type="transmembrane region" description="Helical" evidence="2">
    <location>
        <begin position="298"/>
        <end position="318"/>
    </location>
</feature>
<dbReference type="GO" id="GO:0044820">
    <property type="term" value="P:mitotic telomere tethering at nuclear periphery"/>
    <property type="evidence" value="ECO:0007669"/>
    <property type="project" value="TreeGrafter"/>
</dbReference>
<name>A0AAN7SX37_9EURO</name>
<dbReference type="SUPFAM" id="SSF54616">
    <property type="entry name" value="DNA-binding domain of Mlu1-box binding protein MBP1"/>
    <property type="match status" value="1"/>
</dbReference>
<dbReference type="InterPro" id="IPR003163">
    <property type="entry name" value="Tscrpt_reg_HTH_APSES-type"/>
</dbReference>
<feature type="domain" description="HTH APSES-type" evidence="3">
    <location>
        <begin position="1"/>
        <end position="74"/>
    </location>
</feature>
<dbReference type="AlphaFoldDB" id="A0AAN7SX37"/>
<dbReference type="EMBL" id="JAVRRJ010000006">
    <property type="protein sequence ID" value="KAK5083445.1"/>
    <property type="molecule type" value="Genomic_DNA"/>
</dbReference>
<sequence length="319" mass="34991">MFKIAFPWAKHAEERAEREYLKSLESTSHDDVAGNVWVSPESALELAEDYGLEHWIRALLDPADIQSSPTSARKNISEPPKFELSASLKENVKLSPPASLGKRGRGARSSSPMKATPQRVKASPRKRQTKKEKEANTAYANAASASLQSALDDAASVAEATPAPESVVNDTEHTNSELDGEIPAPESPVDESKVRVEVDQEVEVNGDTEVTHTNVTVEMPASLPELSIPQDTESMLRQAKEMVEKAKELESSPRPSRSKRKIEEVEPSDVDAELPVQPTKRAKLLEEKLKREKVRTRAVFGVAASLAVAAAIPFFQTFF</sequence>
<keyword evidence="5" id="KW-1185">Reference proteome</keyword>